<gene>
    <name evidence="2" type="ORF">FWK35_00032683</name>
</gene>
<organism evidence="2 3">
    <name type="scientific">Aphis craccivora</name>
    <name type="common">Cowpea aphid</name>
    <dbReference type="NCBI Taxonomy" id="307492"/>
    <lineage>
        <taxon>Eukaryota</taxon>
        <taxon>Metazoa</taxon>
        <taxon>Ecdysozoa</taxon>
        <taxon>Arthropoda</taxon>
        <taxon>Hexapoda</taxon>
        <taxon>Insecta</taxon>
        <taxon>Pterygota</taxon>
        <taxon>Neoptera</taxon>
        <taxon>Paraneoptera</taxon>
        <taxon>Hemiptera</taxon>
        <taxon>Sternorrhyncha</taxon>
        <taxon>Aphidomorpha</taxon>
        <taxon>Aphidoidea</taxon>
        <taxon>Aphididae</taxon>
        <taxon>Aphidini</taxon>
        <taxon>Aphis</taxon>
        <taxon>Aphis</taxon>
    </lineage>
</organism>
<protein>
    <recommendedName>
        <fullName evidence="1">Double jelly roll-like domain-containing protein</fullName>
    </recommendedName>
</protein>
<dbReference type="InterPro" id="IPR049512">
    <property type="entry name" value="DJR-like_dom"/>
</dbReference>
<keyword evidence="3" id="KW-1185">Reference proteome</keyword>
<comment type="caution">
    <text evidence="2">The sequence shown here is derived from an EMBL/GenBank/DDBJ whole genome shotgun (WGS) entry which is preliminary data.</text>
</comment>
<reference evidence="2 3" key="1">
    <citation type="submission" date="2019-08" db="EMBL/GenBank/DDBJ databases">
        <title>Whole genome of Aphis craccivora.</title>
        <authorList>
            <person name="Voronova N.V."/>
            <person name="Shulinski R.S."/>
            <person name="Bandarenka Y.V."/>
            <person name="Zhorov D.G."/>
            <person name="Warner D."/>
        </authorList>
    </citation>
    <scope>NUCLEOTIDE SEQUENCE [LARGE SCALE GENOMIC DNA]</scope>
    <source>
        <strain evidence="2">180601</strain>
        <tissue evidence="2">Whole Body</tissue>
    </source>
</reference>
<dbReference type="Pfam" id="PF21738">
    <property type="entry name" value="DJR-like_dom"/>
    <property type="match status" value="1"/>
</dbReference>
<dbReference type="OrthoDB" id="8231262at2759"/>
<accession>A0A6G0W2K4</accession>
<sequence length="53" mass="6100">MSRQNDNVKTPIVDLRIEIETDVAFPASTSTYCLILHDQIITYKPFNGEMRTL</sequence>
<feature type="domain" description="Double jelly roll-like" evidence="1">
    <location>
        <begin position="1"/>
        <end position="41"/>
    </location>
</feature>
<dbReference type="Proteomes" id="UP000478052">
    <property type="component" value="Unassembled WGS sequence"/>
</dbReference>
<dbReference type="EMBL" id="VUJU01009335">
    <property type="protein sequence ID" value="KAF0721000.1"/>
    <property type="molecule type" value="Genomic_DNA"/>
</dbReference>
<evidence type="ECO:0000259" key="1">
    <source>
        <dbReference type="Pfam" id="PF21738"/>
    </source>
</evidence>
<dbReference type="AlphaFoldDB" id="A0A6G0W2K4"/>
<evidence type="ECO:0000313" key="3">
    <source>
        <dbReference type="Proteomes" id="UP000478052"/>
    </source>
</evidence>
<proteinExistence type="predicted"/>
<evidence type="ECO:0000313" key="2">
    <source>
        <dbReference type="EMBL" id="KAF0721000.1"/>
    </source>
</evidence>
<name>A0A6G0W2K4_APHCR</name>